<evidence type="ECO:0000256" key="1">
    <source>
        <dbReference type="SAM" id="Phobius"/>
    </source>
</evidence>
<gene>
    <name evidence="2" type="ORF">CBZ_24370</name>
</gene>
<protein>
    <submittedName>
        <fullName evidence="2">Uncharacterized protein</fullName>
    </submittedName>
</protein>
<organism evidence="2 3">
    <name type="scientific">Cellulomonas biazotea</name>
    <dbReference type="NCBI Taxonomy" id="1709"/>
    <lineage>
        <taxon>Bacteria</taxon>
        <taxon>Bacillati</taxon>
        <taxon>Actinomycetota</taxon>
        <taxon>Actinomycetes</taxon>
        <taxon>Micrococcales</taxon>
        <taxon>Cellulomonadaceae</taxon>
        <taxon>Cellulomonas</taxon>
    </lineage>
</organism>
<keyword evidence="1" id="KW-0812">Transmembrane</keyword>
<evidence type="ECO:0000313" key="3">
    <source>
        <dbReference type="Proteomes" id="UP000289954"/>
    </source>
</evidence>
<dbReference type="EMBL" id="BIMR01000203">
    <property type="protein sequence ID" value="GCE77381.1"/>
    <property type="molecule type" value="Genomic_DNA"/>
</dbReference>
<dbReference type="RefSeq" id="WP_130781987.1">
    <property type="nucleotide sequence ID" value="NZ_BIMR01000203.1"/>
</dbReference>
<proteinExistence type="predicted"/>
<evidence type="ECO:0000313" key="2">
    <source>
        <dbReference type="EMBL" id="GCE77381.1"/>
    </source>
</evidence>
<accession>A0A402DTB8</accession>
<dbReference type="NCBIfam" id="NF041681">
    <property type="entry name" value="HGxxPAAW"/>
    <property type="match status" value="1"/>
</dbReference>
<reference evidence="2 3" key="1">
    <citation type="submission" date="2019-01" db="EMBL/GenBank/DDBJ databases">
        <title>Draft genome sequence of Cellulomonas takizawaensis strain TKZ-21.</title>
        <authorList>
            <person name="Yamamura H."/>
            <person name="Hayashi T."/>
            <person name="Hamada M."/>
            <person name="Serisawa Y."/>
            <person name="Matsuyama K."/>
            <person name="Nakagawa Y."/>
            <person name="Otoguro M."/>
            <person name="Yanagida F."/>
            <person name="Hayakawa M."/>
        </authorList>
    </citation>
    <scope>NUCLEOTIDE SEQUENCE [LARGE SCALE GENOMIC DNA]</scope>
    <source>
        <strain evidence="2 3">NBRC12680</strain>
    </source>
</reference>
<sequence>MSDQSLAHRAQNATRTETVHLPPTVAPVNHGKTVAGWTTTYGVVGGGLVAALGVTFALVWLAWVGLGIVVVALVLGKVLQSLGYGQGGSHTTARDSRAGAH</sequence>
<dbReference type="AlphaFoldDB" id="A0A402DTB8"/>
<name>A0A402DTB8_9CELL</name>
<feature type="transmembrane region" description="Helical" evidence="1">
    <location>
        <begin position="48"/>
        <end position="75"/>
    </location>
</feature>
<dbReference type="Proteomes" id="UP000289954">
    <property type="component" value="Unassembled WGS sequence"/>
</dbReference>
<keyword evidence="3" id="KW-1185">Reference proteome</keyword>
<keyword evidence="1" id="KW-0472">Membrane</keyword>
<dbReference type="OrthoDB" id="5149710at2"/>
<comment type="caution">
    <text evidence="2">The sequence shown here is derived from an EMBL/GenBank/DDBJ whole genome shotgun (WGS) entry which is preliminary data.</text>
</comment>
<keyword evidence="1" id="KW-1133">Transmembrane helix</keyword>